<keyword evidence="3" id="KW-1185">Reference proteome</keyword>
<comment type="similarity">
    <text evidence="1">Belongs to the universal ribosomal protein uL10 family.</text>
</comment>
<comment type="caution">
    <text evidence="2">The sequence shown here is derived from an EMBL/GenBank/DDBJ whole genome shotgun (WGS) entry which is preliminary data.</text>
</comment>
<evidence type="ECO:0000256" key="1">
    <source>
        <dbReference type="ARBA" id="ARBA00008889"/>
    </source>
</evidence>
<dbReference type="SUPFAM" id="SSF160369">
    <property type="entry name" value="Ribosomal protein L10-like"/>
    <property type="match status" value="1"/>
</dbReference>
<organism evidence="2 3">
    <name type="scientific">Naganishia liquefaciens</name>
    <dbReference type="NCBI Taxonomy" id="104408"/>
    <lineage>
        <taxon>Eukaryota</taxon>
        <taxon>Fungi</taxon>
        <taxon>Dikarya</taxon>
        <taxon>Basidiomycota</taxon>
        <taxon>Agaricomycotina</taxon>
        <taxon>Tremellomycetes</taxon>
        <taxon>Filobasidiales</taxon>
        <taxon>Filobasidiaceae</taxon>
        <taxon>Naganishia</taxon>
    </lineage>
</organism>
<name>A0A8H3TNZ5_9TREE</name>
<dbReference type="Proteomes" id="UP000620104">
    <property type="component" value="Unassembled WGS sequence"/>
</dbReference>
<evidence type="ECO:0000313" key="3">
    <source>
        <dbReference type="Proteomes" id="UP000620104"/>
    </source>
</evidence>
<dbReference type="OrthoDB" id="360689at2759"/>
<dbReference type="InterPro" id="IPR047865">
    <property type="entry name" value="Ribosomal_uL10_bac_type"/>
</dbReference>
<dbReference type="EMBL" id="BLZA01000009">
    <property type="protein sequence ID" value="GHJ84676.1"/>
    <property type="molecule type" value="Genomic_DNA"/>
</dbReference>
<evidence type="ECO:0008006" key="4">
    <source>
        <dbReference type="Google" id="ProtNLM"/>
    </source>
</evidence>
<dbReference type="Gene3D" id="3.30.70.1730">
    <property type="match status" value="1"/>
</dbReference>
<accession>A0A8H3TNZ5</accession>
<proteinExistence type="inferred from homology"/>
<dbReference type="PANTHER" id="PTHR11560">
    <property type="entry name" value="39S RIBOSOMAL PROTEIN L10, MITOCHONDRIAL"/>
    <property type="match status" value="1"/>
</dbReference>
<reference evidence="2" key="1">
    <citation type="submission" date="2020-07" db="EMBL/GenBank/DDBJ databases">
        <title>Draft Genome Sequence of a Deep-Sea Yeast, Naganishia (Cryptococcus) liquefaciens strain N6.</title>
        <authorList>
            <person name="Han Y.W."/>
            <person name="Kajitani R."/>
            <person name="Morimoto H."/>
            <person name="Parhat M."/>
            <person name="Tsubouchi H."/>
            <person name="Bakenova O."/>
            <person name="Ogata M."/>
            <person name="Argunhan B."/>
            <person name="Aoki R."/>
            <person name="Kajiwara S."/>
            <person name="Itoh T."/>
            <person name="Iwasaki H."/>
        </authorList>
    </citation>
    <scope>NUCLEOTIDE SEQUENCE</scope>
    <source>
        <strain evidence="2">N6</strain>
    </source>
</reference>
<protein>
    <recommendedName>
        <fullName evidence="4">50S ribosomal protein L10</fullName>
    </recommendedName>
</protein>
<gene>
    <name evidence="2" type="ORF">NliqN6_1078</name>
</gene>
<sequence length="251" mass="26373">MNALPRITSATRSLRSTRRYASAATTPARIYTDRKAILYQSYTHILDHTPAILLFQPNNLTSAELAAIRRAIAEISSSTSQASSPIGNDSTAATLLTVRTGILSAVINARNDHSRAQSTALQSLLSGPLALVTLPQFSPAHITKVLTAINKALNLRPAPATRAGTALPVNARMMLLGGIFDGQHIASAPEIVQHVSRLPELDTLRAQLVGLLGAAPAQLVGALQSAGGGGLVRTLKGLENNLKGDEVTDRA</sequence>
<dbReference type="AlphaFoldDB" id="A0A8H3TNZ5"/>
<evidence type="ECO:0000313" key="2">
    <source>
        <dbReference type="EMBL" id="GHJ84676.1"/>
    </source>
</evidence>
<dbReference type="InterPro" id="IPR043141">
    <property type="entry name" value="Ribosomal_uL10-like_sf"/>
</dbReference>